<dbReference type="STRING" id="1317122.ATO12_17200"/>
<dbReference type="AlphaFoldDB" id="A0A023BV62"/>
<reference evidence="1 2" key="1">
    <citation type="submission" date="2014-04" db="EMBL/GenBank/DDBJ databases">
        <title>Aquimarina sp. 22II-S11-z7 Genome Sequencing.</title>
        <authorList>
            <person name="Lai Q."/>
        </authorList>
    </citation>
    <scope>NUCLEOTIDE SEQUENCE [LARGE SCALE GENOMIC DNA]</scope>
    <source>
        <strain evidence="1 2">22II-S11-z7</strain>
    </source>
</reference>
<keyword evidence="2" id="KW-1185">Reference proteome</keyword>
<protein>
    <submittedName>
        <fullName evidence="1">Uncharacterized protein</fullName>
    </submittedName>
</protein>
<comment type="caution">
    <text evidence="1">The sequence shown here is derived from an EMBL/GenBank/DDBJ whole genome shotgun (WGS) entry which is preliminary data.</text>
</comment>
<dbReference type="EMBL" id="AQRA01000005">
    <property type="protein sequence ID" value="EZH73673.1"/>
    <property type="molecule type" value="Genomic_DNA"/>
</dbReference>
<gene>
    <name evidence="1" type="ORF">ATO12_17200</name>
</gene>
<accession>A0A023BV62</accession>
<evidence type="ECO:0000313" key="1">
    <source>
        <dbReference type="EMBL" id="EZH73673.1"/>
    </source>
</evidence>
<organism evidence="1 2">
    <name type="scientific">Aquimarina atlantica</name>
    <dbReference type="NCBI Taxonomy" id="1317122"/>
    <lineage>
        <taxon>Bacteria</taxon>
        <taxon>Pseudomonadati</taxon>
        <taxon>Bacteroidota</taxon>
        <taxon>Flavobacteriia</taxon>
        <taxon>Flavobacteriales</taxon>
        <taxon>Flavobacteriaceae</taxon>
        <taxon>Aquimarina</taxon>
    </lineage>
</organism>
<dbReference type="Proteomes" id="UP000023541">
    <property type="component" value="Unassembled WGS sequence"/>
</dbReference>
<dbReference type="RefSeq" id="WP_034242423.1">
    <property type="nucleotide sequence ID" value="NZ_AQRA01000005.1"/>
</dbReference>
<sequence>MKEVIVKVTRAFDIDDVKSVILNEIKMDNPNVSYISDTDKILSPKKVKPYLEFDTRLNFFLKNQTTKICLIVNVDNVKKMIHEDVKNKVYKMDPPKGFLFGMSNMEAQAYAPTFSEEDIREKELEISIESNRIYSDLKMSMLEIKNIYGIQIVYN</sequence>
<evidence type="ECO:0000313" key="2">
    <source>
        <dbReference type="Proteomes" id="UP000023541"/>
    </source>
</evidence>
<dbReference type="eggNOG" id="ENOG503007K">
    <property type="taxonomic scope" value="Bacteria"/>
</dbReference>
<proteinExistence type="predicted"/>
<name>A0A023BV62_9FLAO</name>
<dbReference type="OrthoDB" id="1162399at2"/>